<feature type="active site" description="Cysteine sulfenic acid (-SOH) intermediate; for peroxidase activity" evidence="13">
    <location>
        <position position="46"/>
    </location>
</feature>
<proteinExistence type="inferred from homology"/>
<evidence type="ECO:0000256" key="9">
    <source>
        <dbReference type="ARBA" id="ARBA00032824"/>
    </source>
</evidence>
<comment type="catalytic activity">
    <reaction evidence="12">
        <text>a hydroperoxide + [thioredoxin]-dithiol = an alcohol + [thioredoxin]-disulfide + H2O</text>
        <dbReference type="Rhea" id="RHEA:62620"/>
        <dbReference type="Rhea" id="RHEA-COMP:10698"/>
        <dbReference type="Rhea" id="RHEA-COMP:10700"/>
        <dbReference type="ChEBI" id="CHEBI:15377"/>
        <dbReference type="ChEBI" id="CHEBI:29950"/>
        <dbReference type="ChEBI" id="CHEBI:30879"/>
        <dbReference type="ChEBI" id="CHEBI:35924"/>
        <dbReference type="ChEBI" id="CHEBI:50058"/>
        <dbReference type="EC" id="1.11.1.24"/>
    </reaction>
</comment>
<keyword evidence="5" id="KW-0049">Antioxidant</keyword>
<dbReference type="Proteomes" id="UP000029999">
    <property type="component" value="Unassembled WGS sequence"/>
</dbReference>
<name>A0A0A0BEN1_9GAMM</name>
<keyword evidence="4 15" id="KW-0575">Peroxidase</keyword>
<keyword evidence="6 15" id="KW-0560">Oxidoreductase</keyword>
<dbReference type="GO" id="GO:0005737">
    <property type="term" value="C:cytoplasm"/>
    <property type="evidence" value="ECO:0007669"/>
    <property type="project" value="TreeGrafter"/>
</dbReference>
<comment type="caution">
    <text evidence="15">The sequence shown here is derived from an EMBL/GenBank/DDBJ whole genome shotgun (WGS) entry which is preliminary data.</text>
</comment>
<dbReference type="FunFam" id="3.40.30.10:FF:000007">
    <property type="entry name" value="Thioredoxin-dependent thiol peroxidase"/>
    <property type="match status" value="1"/>
</dbReference>
<dbReference type="AlphaFoldDB" id="A0A0A0BEN1"/>
<dbReference type="EC" id="1.11.1.24" evidence="3"/>
<organism evidence="15 16">
    <name type="scientific">Methylophaga thiooxydans</name>
    <dbReference type="NCBI Taxonomy" id="392484"/>
    <lineage>
        <taxon>Bacteria</taxon>
        <taxon>Pseudomonadati</taxon>
        <taxon>Pseudomonadota</taxon>
        <taxon>Gammaproteobacteria</taxon>
        <taxon>Thiotrichales</taxon>
        <taxon>Piscirickettsiaceae</taxon>
        <taxon>Methylophaga</taxon>
    </lineage>
</organism>
<dbReference type="RefSeq" id="WP_036315104.1">
    <property type="nucleotide sequence ID" value="NZ_JRQD01000005.1"/>
</dbReference>
<dbReference type="CDD" id="cd03017">
    <property type="entry name" value="PRX_BCP"/>
    <property type="match status" value="1"/>
</dbReference>
<keyword evidence="8" id="KW-0676">Redox-active center</keyword>
<dbReference type="PIRSF" id="PIRSF000239">
    <property type="entry name" value="AHPC"/>
    <property type="match status" value="1"/>
</dbReference>
<protein>
    <recommendedName>
        <fullName evidence="3">thioredoxin-dependent peroxiredoxin</fullName>
        <ecNumber evidence="3">1.11.1.24</ecNumber>
    </recommendedName>
    <alternativeName>
        <fullName evidence="9">Thioredoxin peroxidase</fullName>
    </alternativeName>
    <alternativeName>
        <fullName evidence="11">Thioredoxin-dependent peroxiredoxin Bcp</fullName>
    </alternativeName>
</protein>
<accession>A0A0A0BEN1</accession>
<comment type="subunit">
    <text evidence="2">Monomer.</text>
</comment>
<dbReference type="PANTHER" id="PTHR42801">
    <property type="entry name" value="THIOREDOXIN-DEPENDENT PEROXIDE REDUCTASE"/>
    <property type="match status" value="1"/>
</dbReference>
<dbReference type="GO" id="GO:0008379">
    <property type="term" value="F:thioredoxin peroxidase activity"/>
    <property type="evidence" value="ECO:0007669"/>
    <property type="project" value="TreeGrafter"/>
</dbReference>
<evidence type="ECO:0000259" key="14">
    <source>
        <dbReference type="PROSITE" id="PS51352"/>
    </source>
</evidence>
<dbReference type="InterPro" id="IPR050924">
    <property type="entry name" value="Peroxiredoxin_BCP/PrxQ"/>
</dbReference>
<evidence type="ECO:0000256" key="6">
    <source>
        <dbReference type="ARBA" id="ARBA00023002"/>
    </source>
</evidence>
<evidence type="ECO:0000256" key="3">
    <source>
        <dbReference type="ARBA" id="ARBA00013017"/>
    </source>
</evidence>
<keyword evidence="7" id="KW-1015">Disulfide bond</keyword>
<dbReference type="Gene3D" id="3.40.30.10">
    <property type="entry name" value="Glutaredoxin"/>
    <property type="match status" value="1"/>
</dbReference>
<evidence type="ECO:0000256" key="11">
    <source>
        <dbReference type="ARBA" id="ARBA00042639"/>
    </source>
</evidence>
<comment type="similarity">
    <text evidence="10">Belongs to the peroxiredoxin family. BCP/PrxQ subfamily.</text>
</comment>
<dbReference type="EMBL" id="JRQD01000005">
    <property type="protein sequence ID" value="KGM06305.1"/>
    <property type="molecule type" value="Genomic_DNA"/>
</dbReference>
<dbReference type="PANTHER" id="PTHR42801:SF4">
    <property type="entry name" value="AHPC_TSA FAMILY PROTEIN"/>
    <property type="match status" value="1"/>
</dbReference>
<sequence>MTQVQLGQPVADFEVPSTGDKTFRLSEHKGKNILIYFYPKDNTPGCTLEGQNFRDDIAFFNDHNTLIVGVSRDSLRKHENFKTKQSFPFDLLSDEDESVCKLFDVIKLKKLYGREYMGIDRSTFLIDTNGVLRNEWRKVKVKQHLDEVKEAILAL</sequence>
<dbReference type="STRING" id="392484.LP43_2179"/>
<evidence type="ECO:0000256" key="5">
    <source>
        <dbReference type="ARBA" id="ARBA00022862"/>
    </source>
</evidence>
<evidence type="ECO:0000256" key="13">
    <source>
        <dbReference type="PIRSR" id="PIRSR000239-1"/>
    </source>
</evidence>
<dbReference type="InterPro" id="IPR036249">
    <property type="entry name" value="Thioredoxin-like_sf"/>
</dbReference>
<dbReference type="GO" id="GO:0034599">
    <property type="term" value="P:cellular response to oxidative stress"/>
    <property type="evidence" value="ECO:0007669"/>
    <property type="project" value="TreeGrafter"/>
</dbReference>
<feature type="domain" description="Thioredoxin" evidence="14">
    <location>
        <begin position="4"/>
        <end position="155"/>
    </location>
</feature>
<evidence type="ECO:0000313" key="15">
    <source>
        <dbReference type="EMBL" id="KGM06305.1"/>
    </source>
</evidence>
<comment type="function">
    <text evidence="1">Thiol-specific peroxidase that catalyzes the reduction of hydrogen peroxide and organic hydroperoxides to water and alcohols, respectively. Plays a role in cell protection against oxidative stress by detoxifying peroxides and as sensor of hydrogen peroxide-mediated signaling events.</text>
</comment>
<evidence type="ECO:0000256" key="10">
    <source>
        <dbReference type="ARBA" id="ARBA00038489"/>
    </source>
</evidence>
<evidence type="ECO:0000256" key="2">
    <source>
        <dbReference type="ARBA" id="ARBA00011245"/>
    </source>
</evidence>
<dbReference type="InterPro" id="IPR013766">
    <property type="entry name" value="Thioredoxin_domain"/>
</dbReference>
<reference evidence="15 16" key="1">
    <citation type="submission" date="2014-09" db="EMBL/GenBank/DDBJ databases">
        <authorList>
            <person name="Grob C."/>
            <person name="Taubert M."/>
            <person name="Howat A.M."/>
            <person name="Burns O.J."/>
            <person name="Dixon J.L."/>
            <person name="Chen Y."/>
            <person name="Murrell J.C."/>
        </authorList>
    </citation>
    <scope>NUCLEOTIDE SEQUENCE [LARGE SCALE GENOMIC DNA]</scope>
    <source>
        <strain evidence="15">L4</strain>
    </source>
</reference>
<dbReference type="PROSITE" id="PS51352">
    <property type="entry name" value="THIOREDOXIN_2"/>
    <property type="match status" value="1"/>
</dbReference>
<evidence type="ECO:0000256" key="4">
    <source>
        <dbReference type="ARBA" id="ARBA00022559"/>
    </source>
</evidence>
<evidence type="ECO:0000256" key="12">
    <source>
        <dbReference type="ARBA" id="ARBA00049091"/>
    </source>
</evidence>
<dbReference type="InterPro" id="IPR024706">
    <property type="entry name" value="Peroxiredoxin_AhpC-typ"/>
</dbReference>
<evidence type="ECO:0000313" key="16">
    <source>
        <dbReference type="Proteomes" id="UP000029999"/>
    </source>
</evidence>
<dbReference type="Pfam" id="PF00578">
    <property type="entry name" value="AhpC-TSA"/>
    <property type="match status" value="1"/>
</dbReference>
<evidence type="ECO:0000256" key="8">
    <source>
        <dbReference type="ARBA" id="ARBA00023284"/>
    </source>
</evidence>
<gene>
    <name evidence="15" type="ORF">LP43_2179</name>
</gene>
<dbReference type="SUPFAM" id="SSF52833">
    <property type="entry name" value="Thioredoxin-like"/>
    <property type="match status" value="1"/>
</dbReference>
<evidence type="ECO:0000256" key="1">
    <source>
        <dbReference type="ARBA" id="ARBA00003330"/>
    </source>
</evidence>
<evidence type="ECO:0000256" key="7">
    <source>
        <dbReference type="ARBA" id="ARBA00023157"/>
    </source>
</evidence>
<dbReference type="GO" id="GO:0045454">
    <property type="term" value="P:cell redox homeostasis"/>
    <property type="evidence" value="ECO:0007669"/>
    <property type="project" value="TreeGrafter"/>
</dbReference>
<dbReference type="InterPro" id="IPR000866">
    <property type="entry name" value="AhpC/TSA"/>
</dbReference>